<dbReference type="EMBL" id="LJBN01000136">
    <property type="protein sequence ID" value="OOQ86610.1"/>
    <property type="molecule type" value="Genomic_DNA"/>
</dbReference>
<dbReference type="Proteomes" id="UP000190744">
    <property type="component" value="Unassembled WGS sequence"/>
</dbReference>
<evidence type="ECO:0000313" key="2">
    <source>
        <dbReference type="Proteomes" id="UP000190744"/>
    </source>
</evidence>
<gene>
    <name evidence="1" type="ORF">PEBR_20463</name>
</gene>
<reference evidence="2" key="1">
    <citation type="submission" date="2015-09" db="EMBL/GenBank/DDBJ databases">
        <authorList>
            <person name="Fill T.P."/>
            <person name="Baretta J.F."/>
            <person name="de Almeida L.G."/>
            <person name="Rocha M."/>
            <person name="de Souza D.H."/>
            <person name="Malavazi I."/>
            <person name="Cerdeira L.T."/>
            <person name="Hong H."/>
            <person name="Samborskyy M."/>
            <person name="de Vasconcelos A.T."/>
            <person name="Leadlay P."/>
            <person name="Rodrigues-Filho E."/>
        </authorList>
    </citation>
    <scope>NUCLEOTIDE SEQUENCE [LARGE SCALE GENOMIC DNA]</scope>
    <source>
        <strain evidence="2">LaBioMMi 136</strain>
    </source>
</reference>
<evidence type="ECO:0000313" key="1">
    <source>
        <dbReference type="EMBL" id="OOQ86610.1"/>
    </source>
</evidence>
<protein>
    <submittedName>
        <fullName evidence="1">Uncharacterized protein</fullName>
    </submittedName>
</protein>
<proteinExistence type="predicted"/>
<comment type="caution">
    <text evidence="1">The sequence shown here is derived from an EMBL/GenBank/DDBJ whole genome shotgun (WGS) entry which is preliminary data.</text>
</comment>
<accession>A0A1S9RMU9</accession>
<name>A0A1S9RMU9_PENBI</name>
<sequence>MGLNPFRESKTGSTDRLREVGELGSLAAAAEKEICFSGSFSLPSSTSLHYNLLPLAPLLLCHLLRQFYCFSSLQSTAPVPLYRRRRDAPAPLEIRGGRSSFANIQTLNSSNLQIFGHLVFYSLPADNPTLVSWTFHLLRPGPLHRQGESQLPAPLPPPSHCA</sequence>
<dbReference type="AlphaFoldDB" id="A0A1S9RMU9"/>
<organism evidence="1 2">
    <name type="scientific">Penicillium brasilianum</name>
    <dbReference type="NCBI Taxonomy" id="104259"/>
    <lineage>
        <taxon>Eukaryota</taxon>
        <taxon>Fungi</taxon>
        <taxon>Dikarya</taxon>
        <taxon>Ascomycota</taxon>
        <taxon>Pezizomycotina</taxon>
        <taxon>Eurotiomycetes</taxon>
        <taxon>Eurotiomycetidae</taxon>
        <taxon>Eurotiales</taxon>
        <taxon>Aspergillaceae</taxon>
        <taxon>Penicillium</taxon>
    </lineage>
</organism>